<reference evidence="8" key="1">
    <citation type="submission" date="2021-11" db="EMBL/GenBank/DDBJ databases">
        <authorList>
            <person name="Rodrigo-Torres L."/>
            <person name="Arahal R. D."/>
            <person name="Lucena T."/>
        </authorList>
    </citation>
    <scope>NUCLEOTIDE SEQUENCE</scope>
    <source>
        <strain evidence="8">CECT 7928</strain>
    </source>
</reference>
<feature type="region of interest" description="Disordered" evidence="7">
    <location>
        <begin position="173"/>
        <end position="212"/>
    </location>
</feature>
<dbReference type="Pfam" id="PF04390">
    <property type="entry name" value="LptE"/>
    <property type="match status" value="1"/>
</dbReference>
<comment type="subunit">
    <text evidence="6">Component of the lipopolysaccharide transport and assembly complex. Interacts with LptD.</text>
</comment>
<evidence type="ECO:0000256" key="3">
    <source>
        <dbReference type="ARBA" id="ARBA00023139"/>
    </source>
</evidence>
<organism evidence="8 9">
    <name type="scientific">Vibrio marisflavi CECT 7928</name>
    <dbReference type="NCBI Taxonomy" id="634439"/>
    <lineage>
        <taxon>Bacteria</taxon>
        <taxon>Pseudomonadati</taxon>
        <taxon>Pseudomonadota</taxon>
        <taxon>Gammaproteobacteria</taxon>
        <taxon>Vibrionales</taxon>
        <taxon>Vibrionaceae</taxon>
        <taxon>Vibrio</taxon>
    </lineage>
</organism>
<proteinExistence type="inferred from homology"/>
<evidence type="ECO:0000256" key="6">
    <source>
        <dbReference type="HAMAP-Rule" id="MF_01186"/>
    </source>
</evidence>
<keyword evidence="9" id="KW-1185">Reference proteome</keyword>
<comment type="subcellular location">
    <subcellularLocation>
        <location evidence="6">Cell outer membrane</location>
        <topology evidence="6">Lipid-anchor</topology>
    </subcellularLocation>
</comment>
<evidence type="ECO:0000256" key="7">
    <source>
        <dbReference type="SAM" id="MobiDB-lite"/>
    </source>
</evidence>
<name>A0ABN8E2Q1_9VIBR</name>
<dbReference type="PROSITE" id="PS51257">
    <property type="entry name" value="PROKAR_LIPOPROTEIN"/>
    <property type="match status" value="1"/>
</dbReference>
<dbReference type="Gene3D" id="3.30.160.150">
    <property type="entry name" value="Lipoprotein like domain"/>
    <property type="match status" value="1"/>
</dbReference>
<dbReference type="PANTHER" id="PTHR38098">
    <property type="entry name" value="LPS-ASSEMBLY LIPOPROTEIN LPTE"/>
    <property type="match status" value="1"/>
</dbReference>
<keyword evidence="1 6" id="KW-0732">Signal</keyword>
<evidence type="ECO:0000256" key="5">
    <source>
        <dbReference type="ARBA" id="ARBA00023288"/>
    </source>
</evidence>
<feature type="compositionally biased region" description="Low complexity" evidence="7">
    <location>
        <begin position="191"/>
        <end position="212"/>
    </location>
</feature>
<comment type="caution">
    <text evidence="8">The sequence shown here is derived from an EMBL/GenBank/DDBJ whole genome shotgun (WGS) entry which is preliminary data.</text>
</comment>
<keyword evidence="3 6" id="KW-0564">Palmitate</keyword>
<dbReference type="InterPro" id="IPR007485">
    <property type="entry name" value="LPS_assembly_LptE"/>
</dbReference>
<comment type="similarity">
    <text evidence="6">Belongs to the LptE lipoprotein family.</text>
</comment>
<gene>
    <name evidence="6 8" type="primary">lptE</name>
    <name evidence="8" type="ORF">VMF7928_01825</name>
</gene>
<dbReference type="HAMAP" id="MF_01186">
    <property type="entry name" value="LPS_assembly_LptE"/>
    <property type="match status" value="1"/>
</dbReference>
<evidence type="ECO:0000256" key="1">
    <source>
        <dbReference type="ARBA" id="ARBA00022729"/>
    </source>
</evidence>
<comment type="function">
    <text evidence="6">Together with LptD, is involved in the assembly of lipopolysaccharide (LPS) at the surface of the outer membrane. Required for the proper assembly of LptD. Binds LPS and may serve as the LPS recognition site at the outer membrane.</text>
</comment>
<keyword evidence="5 6" id="KW-0449">Lipoprotein</keyword>
<keyword evidence="4 6" id="KW-0998">Cell outer membrane</keyword>
<dbReference type="Proteomes" id="UP000838748">
    <property type="component" value="Unassembled WGS sequence"/>
</dbReference>
<protein>
    <recommendedName>
        <fullName evidence="6">LPS-assembly lipoprotein LptE</fullName>
    </recommendedName>
</protein>
<dbReference type="RefSeq" id="WP_237361152.1">
    <property type="nucleotide sequence ID" value="NZ_CAKLDM010000002.1"/>
</dbReference>
<keyword evidence="2 6" id="KW-0472">Membrane</keyword>
<feature type="compositionally biased region" description="Polar residues" evidence="7">
    <location>
        <begin position="180"/>
        <end position="190"/>
    </location>
</feature>
<evidence type="ECO:0000256" key="2">
    <source>
        <dbReference type="ARBA" id="ARBA00023136"/>
    </source>
</evidence>
<dbReference type="EMBL" id="CAKLDM010000002">
    <property type="protein sequence ID" value="CAH0538995.1"/>
    <property type="molecule type" value="Genomic_DNA"/>
</dbReference>
<evidence type="ECO:0000256" key="4">
    <source>
        <dbReference type="ARBA" id="ARBA00023237"/>
    </source>
</evidence>
<evidence type="ECO:0000313" key="8">
    <source>
        <dbReference type="EMBL" id="CAH0538995.1"/>
    </source>
</evidence>
<evidence type="ECO:0000313" key="9">
    <source>
        <dbReference type="Proteomes" id="UP000838748"/>
    </source>
</evidence>
<accession>A0ABN8E2Q1</accession>
<sequence>MRLKPYFKLSIVLFSALLLSACGFHLRGDYSVPAELNKMSVTSYDQYSVLTRDVKNQLRLSKVDLVSPAEDIPNLYIMSESTATQTLSLYQNTQTAEQQLKMTVSYQVTIPELGSKTFTTTVTRTYLANSLAALAKSVEVDMLENEMRKTAAERILTQMSRLKANIRAGSMTLADDSEVDNQTNSTAEQNSMSPSTSTSSDASSQTTSSQGE</sequence>
<dbReference type="PANTHER" id="PTHR38098:SF1">
    <property type="entry name" value="LPS-ASSEMBLY LIPOPROTEIN LPTE"/>
    <property type="match status" value="1"/>
</dbReference>